<evidence type="ECO:0000313" key="3">
    <source>
        <dbReference type="Proteomes" id="UP000283805"/>
    </source>
</evidence>
<evidence type="ECO:0000256" key="1">
    <source>
        <dbReference type="SAM" id="MobiDB-lite"/>
    </source>
</evidence>
<feature type="compositionally biased region" description="Acidic residues" evidence="1">
    <location>
        <begin position="28"/>
        <end position="49"/>
    </location>
</feature>
<reference evidence="2 3" key="1">
    <citation type="submission" date="2018-09" db="EMBL/GenBank/DDBJ databases">
        <title>Genomic Encyclopedia of Archaeal and Bacterial Type Strains, Phase II (KMG-II): from individual species to whole genera.</title>
        <authorList>
            <person name="Goeker M."/>
        </authorList>
    </citation>
    <scope>NUCLEOTIDE SEQUENCE [LARGE SCALE GENOMIC DNA]</scope>
    <source>
        <strain evidence="2 3">DSM 13151</strain>
    </source>
</reference>
<feature type="compositionally biased region" description="Low complexity" evidence="1">
    <location>
        <begin position="50"/>
        <end position="66"/>
    </location>
</feature>
<organism evidence="2 3">
    <name type="scientific">Halopiger aswanensis</name>
    <dbReference type="NCBI Taxonomy" id="148449"/>
    <lineage>
        <taxon>Archaea</taxon>
        <taxon>Methanobacteriati</taxon>
        <taxon>Methanobacteriota</taxon>
        <taxon>Stenosarchaea group</taxon>
        <taxon>Halobacteria</taxon>
        <taxon>Halobacteriales</taxon>
        <taxon>Natrialbaceae</taxon>
        <taxon>Halopiger</taxon>
    </lineage>
</organism>
<sequence>MPALPRRRLLAGAGTALAGVIAGCSSDASDDSDGTNPEDEGENDDDGTGDADSAADSGGESGSSGDTDTDDGGDSAADGTALGEISIENVHDRSHTVDVLVEFDGEIEHWTTHELAAGDGTTLERDWPTEAGSFRLMARLDGADLTQVEPEQWNDPACLNLVAMIDRSGALKMLSDTDGGPCGDGGTSFDSDGAADTATGDDE</sequence>
<evidence type="ECO:0000313" key="2">
    <source>
        <dbReference type="EMBL" id="RKD93932.1"/>
    </source>
</evidence>
<gene>
    <name evidence="2" type="ORF">ATJ93_3567</name>
</gene>
<feature type="region of interest" description="Disordered" evidence="1">
    <location>
        <begin position="23"/>
        <end position="79"/>
    </location>
</feature>
<feature type="region of interest" description="Disordered" evidence="1">
    <location>
        <begin position="176"/>
        <end position="203"/>
    </location>
</feature>
<name>A0A419WEX6_9EURY</name>
<dbReference type="EMBL" id="RAPO01000003">
    <property type="protein sequence ID" value="RKD93932.1"/>
    <property type="molecule type" value="Genomic_DNA"/>
</dbReference>
<protein>
    <submittedName>
        <fullName evidence="2">Uncharacterized protein</fullName>
    </submittedName>
</protein>
<dbReference type="Proteomes" id="UP000283805">
    <property type="component" value="Unassembled WGS sequence"/>
</dbReference>
<keyword evidence="3" id="KW-1185">Reference proteome</keyword>
<comment type="caution">
    <text evidence="2">The sequence shown here is derived from an EMBL/GenBank/DDBJ whole genome shotgun (WGS) entry which is preliminary data.</text>
</comment>
<dbReference type="OrthoDB" id="205445at2157"/>
<dbReference type="AlphaFoldDB" id="A0A419WEX6"/>
<feature type="compositionally biased region" description="Low complexity" evidence="1">
    <location>
        <begin position="187"/>
        <end position="203"/>
    </location>
</feature>
<proteinExistence type="predicted"/>
<dbReference type="RefSeq" id="WP_120245912.1">
    <property type="nucleotide sequence ID" value="NZ_RAPO01000003.1"/>
</dbReference>
<accession>A0A419WEX6</accession>
<dbReference type="PROSITE" id="PS51257">
    <property type="entry name" value="PROKAR_LIPOPROTEIN"/>
    <property type="match status" value="1"/>
</dbReference>
<dbReference type="InterPro" id="IPR006311">
    <property type="entry name" value="TAT_signal"/>
</dbReference>
<dbReference type="PROSITE" id="PS51318">
    <property type="entry name" value="TAT"/>
    <property type="match status" value="1"/>
</dbReference>